<keyword evidence="2" id="KW-1185">Reference proteome</keyword>
<organism evidence="1 2">
    <name type="scientific">Brachionus plicatilis</name>
    <name type="common">Marine rotifer</name>
    <name type="synonym">Brachionus muelleri</name>
    <dbReference type="NCBI Taxonomy" id="10195"/>
    <lineage>
        <taxon>Eukaryota</taxon>
        <taxon>Metazoa</taxon>
        <taxon>Spiralia</taxon>
        <taxon>Gnathifera</taxon>
        <taxon>Rotifera</taxon>
        <taxon>Eurotatoria</taxon>
        <taxon>Monogononta</taxon>
        <taxon>Pseudotrocha</taxon>
        <taxon>Ploima</taxon>
        <taxon>Brachionidae</taxon>
        <taxon>Brachionus</taxon>
    </lineage>
</organism>
<reference evidence="1 2" key="1">
    <citation type="journal article" date="2018" name="Sci. Rep.">
        <title>Genomic signatures of local adaptation to the degree of environmental predictability in rotifers.</title>
        <authorList>
            <person name="Franch-Gras L."/>
            <person name="Hahn C."/>
            <person name="Garcia-Roger E.M."/>
            <person name="Carmona M.J."/>
            <person name="Serra M."/>
            <person name="Gomez A."/>
        </authorList>
    </citation>
    <scope>NUCLEOTIDE SEQUENCE [LARGE SCALE GENOMIC DNA]</scope>
    <source>
        <strain evidence="1">HYR1</strain>
    </source>
</reference>
<protein>
    <submittedName>
        <fullName evidence="1">Uncharacterized protein</fullName>
    </submittedName>
</protein>
<name>A0A3M7Q4K9_BRAPC</name>
<dbReference type="EMBL" id="REGN01007459">
    <property type="protein sequence ID" value="RNA06213.1"/>
    <property type="molecule type" value="Genomic_DNA"/>
</dbReference>
<proteinExistence type="predicted"/>
<gene>
    <name evidence="1" type="ORF">BpHYR1_029976</name>
</gene>
<dbReference type="AlphaFoldDB" id="A0A3M7Q4K9"/>
<sequence>MIDRSGYFCIFCWTTNTSFDILEIRFHSNTFHKFYPYSHRPLESSYSIGNKSSFKFFNL</sequence>
<evidence type="ECO:0000313" key="1">
    <source>
        <dbReference type="EMBL" id="RNA06213.1"/>
    </source>
</evidence>
<dbReference type="Proteomes" id="UP000276133">
    <property type="component" value="Unassembled WGS sequence"/>
</dbReference>
<accession>A0A3M7Q4K9</accession>
<evidence type="ECO:0000313" key="2">
    <source>
        <dbReference type="Proteomes" id="UP000276133"/>
    </source>
</evidence>
<comment type="caution">
    <text evidence="1">The sequence shown here is derived from an EMBL/GenBank/DDBJ whole genome shotgun (WGS) entry which is preliminary data.</text>
</comment>